<dbReference type="CDD" id="cd05387">
    <property type="entry name" value="BY-kinase"/>
    <property type="match status" value="1"/>
</dbReference>
<dbReference type="Pfam" id="PF13614">
    <property type="entry name" value="AAA_31"/>
    <property type="match status" value="1"/>
</dbReference>
<dbReference type="Proteomes" id="UP000076490">
    <property type="component" value="Unassembled WGS sequence"/>
</dbReference>
<feature type="domain" description="AAA" evidence="9">
    <location>
        <begin position="49"/>
        <end position="180"/>
    </location>
</feature>
<dbReference type="PANTHER" id="PTHR32309:SF13">
    <property type="entry name" value="FERRIC ENTEROBACTIN TRANSPORT PROTEIN FEPE"/>
    <property type="match status" value="1"/>
</dbReference>
<comment type="similarity">
    <text evidence="1">Belongs to the CpsD/CapB family.</text>
</comment>
<dbReference type="OrthoDB" id="9794577at2"/>
<organism evidence="10 11">
    <name type="scientific">Bhargavaea cecembensis</name>
    <dbReference type="NCBI Taxonomy" id="394098"/>
    <lineage>
        <taxon>Bacteria</taxon>
        <taxon>Bacillati</taxon>
        <taxon>Bacillota</taxon>
        <taxon>Bacilli</taxon>
        <taxon>Bacillales</taxon>
        <taxon>Caryophanaceae</taxon>
        <taxon>Bhargavaea</taxon>
    </lineage>
</organism>
<accession>A0A165H699</accession>
<comment type="catalytic activity">
    <reaction evidence="8">
        <text>L-tyrosyl-[protein] + ATP = O-phospho-L-tyrosyl-[protein] + ADP + H(+)</text>
        <dbReference type="Rhea" id="RHEA:10596"/>
        <dbReference type="Rhea" id="RHEA-COMP:10136"/>
        <dbReference type="Rhea" id="RHEA-COMP:20101"/>
        <dbReference type="ChEBI" id="CHEBI:15378"/>
        <dbReference type="ChEBI" id="CHEBI:30616"/>
        <dbReference type="ChEBI" id="CHEBI:46858"/>
        <dbReference type="ChEBI" id="CHEBI:61978"/>
        <dbReference type="ChEBI" id="CHEBI:456216"/>
        <dbReference type="EC" id="2.7.10.2"/>
    </reaction>
</comment>
<keyword evidence="4" id="KW-0547">Nucleotide-binding</keyword>
<dbReference type="EMBL" id="LQNT01000009">
    <property type="protein sequence ID" value="KZE38899.1"/>
    <property type="molecule type" value="Genomic_DNA"/>
</dbReference>
<dbReference type="RefSeq" id="WP_063180892.1">
    <property type="nucleotide sequence ID" value="NZ_LQNT01000009.1"/>
</dbReference>
<comment type="caution">
    <text evidence="10">The sequence shown here is derived from an EMBL/GenBank/DDBJ whole genome shotgun (WGS) entry which is preliminary data.</text>
</comment>
<dbReference type="GO" id="GO:0005886">
    <property type="term" value="C:plasma membrane"/>
    <property type="evidence" value="ECO:0007669"/>
    <property type="project" value="TreeGrafter"/>
</dbReference>
<keyword evidence="3" id="KW-0808">Transferase</keyword>
<dbReference type="GO" id="GO:0004715">
    <property type="term" value="F:non-membrane spanning protein tyrosine kinase activity"/>
    <property type="evidence" value="ECO:0007669"/>
    <property type="project" value="UniProtKB-EC"/>
</dbReference>
<name>A0A165H699_9BACL</name>
<keyword evidence="5" id="KW-0418">Kinase</keyword>
<evidence type="ECO:0000256" key="2">
    <source>
        <dbReference type="ARBA" id="ARBA00011903"/>
    </source>
</evidence>
<evidence type="ECO:0000256" key="6">
    <source>
        <dbReference type="ARBA" id="ARBA00022840"/>
    </source>
</evidence>
<evidence type="ECO:0000256" key="1">
    <source>
        <dbReference type="ARBA" id="ARBA00007316"/>
    </source>
</evidence>
<dbReference type="Gene3D" id="3.40.50.300">
    <property type="entry name" value="P-loop containing nucleotide triphosphate hydrolases"/>
    <property type="match status" value="1"/>
</dbReference>
<evidence type="ECO:0000259" key="9">
    <source>
        <dbReference type="Pfam" id="PF13614"/>
    </source>
</evidence>
<evidence type="ECO:0000313" key="11">
    <source>
        <dbReference type="Proteomes" id="UP000076490"/>
    </source>
</evidence>
<dbReference type="SUPFAM" id="SSF52540">
    <property type="entry name" value="P-loop containing nucleoside triphosphate hydrolases"/>
    <property type="match status" value="1"/>
</dbReference>
<evidence type="ECO:0000256" key="7">
    <source>
        <dbReference type="ARBA" id="ARBA00023137"/>
    </source>
</evidence>
<dbReference type="InterPro" id="IPR050445">
    <property type="entry name" value="Bact_polysacc_biosynth/exp"/>
</dbReference>
<dbReference type="InterPro" id="IPR025669">
    <property type="entry name" value="AAA_dom"/>
</dbReference>
<dbReference type="GO" id="GO:0042802">
    <property type="term" value="F:identical protein binding"/>
    <property type="evidence" value="ECO:0007669"/>
    <property type="project" value="UniProtKB-ARBA"/>
</dbReference>
<dbReference type="GO" id="GO:0005524">
    <property type="term" value="F:ATP binding"/>
    <property type="evidence" value="ECO:0007669"/>
    <property type="project" value="UniProtKB-KW"/>
</dbReference>
<reference evidence="10 11" key="1">
    <citation type="submission" date="2016-01" db="EMBL/GenBank/DDBJ databases">
        <title>Whole genome sequencing of Bhargavaea cecembensis T14.</title>
        <authorList>
            <person name="Hong K.W."/>
        </authorList>
    </citation>
    <scope>NUCLEOTIDE SEQUENCE [LARGE SCALE GENOMIC DNA]</scope>
    <source>
        <strain evidence="10 11">T14</strain>
    </source>
</reference>
<keyword evidence="7" id="KW-0829">Tyrosine-protein kinase</keyword>
<evidence type="ECO:0000256" key="5">
    <source>
        <dbReference type="ARBA" id="ARBA00022777"/>
    </source>
</evidence>
<keyword evidence="6" id="KW-0067">ATP-binding</keyword>
<dbReference type="PANTHER" id="PTHR32309">
    <property type="entry name" value="TYROSINE-PROTEIN KINASE"/>
    <property type="match status" value="1"/>
</dbReference>
<evidence type="ECO:0000256" key="8">
    <source>
        <dbReference type="ARBA" id="ARBA00051245"/>
    </source>
</evidence>
<proteinExistence type="inferred from homology"/>
<dbReference type="EC" id="2.7.10.2" evidence="2"/>
<evidence type="ECO:0000256" key="4">
    <source>
        <dbReference type="ARBA" id="ARBA00022741"/>
    </source>
</evidence>
<dbReference type="NCBIfam" id="TIGR01007">
    <property type="entry name" value="eps_fam"/>
    <property type="match status" value="1"/>
</dbReference>
<dbReference type="FunFam" id="3.40.50.300:FF:000527">
    <property type="entry name" value="Tyrosine-protein kinase etk"/>
    <property type="match status" value="1"/>
</dbReference>
<dbReference type="InterPro" id="IPR005702">
    <property type="entry name" value="Wzc-like_C"/>
</dbReference>
<evidence type="ECO:0000256" key="3">
    <source>
        <dbReference type="ARBA" id="ARBA00022679"/>
    </source>
</evidence>
<sequence>MARRKKSSKKQLEQRARKLVVAANPRSVVSEQFRTLRSNITFSAVDKEMKTILVTSALPGDGKSTISANLATLFAQDGKRVLFIDADMRKPTVQYTFSLTNAAGLSTVLTQQRLAGEVIRESEISPNLHIMTSGPIPPNPAELLGSRSMAVLMNEMAQQYDLIVFDAPPVLSVTDAQLLANKVDGTLLVVNTGVTEKENIEKAKEQLGNAQARILGAVMNNFEMDKDHYYYQYYGTEE</sequence>
<dbReference type="AlphaFoldDB" id="A0A165H699"/>
<dbReference type="InterPro" id="IPR027417">
    <property type="entry name" value="P-loop_NTPase"/>
</dbReference>
<protein>
    <recommendedName>
        <fullName evidence="2">non-specific protein-tyrosine kinase</fullName>
        <ecNumber evidence="2">2.7.10.2</ecNumber>
    </recommendedName>
</protein>
<gene>
    <name evidence="10" type="ORF">AV656_08340</name>
</gene>
<evidence type="ECO:0000313" key="10">
    <source>
        <dbReference type="EMBL" id="KZE38899.1"/>
    </source>
</evidence>